<protein>
    <submittedName>
        <fullName evidence="3">HalOD1 output domain-containing protein</fullName>
    </submittedName>
</protein>
<gene>
    <name evidence="3" type="ORF">ACFO9K_11630</name>
</gene>
<reference evidence="3 4" key="1">
    <citation type="journal article" date="2019" name="Int. J. Syst. Evol. Microbiol.">
        <title>The Global Catalogue of Microorganisms (GCM) 10K type strain sequencing project: providing services to taxonomists for standard genome sequencing and annotation.</title>
        <authorList>
            <consortium name="The Broad Institute Genomics Platform"/>
            <consortium name="The Broad Institute Genome Sequencing Center for Infectious Disease"/>
            <person name="Wu L."/>
            <person name="Ma J."/>
        </authorList>
    </citation>
    <scope>NUCLEOTIDE SEQUENCE [LARGE SCALE GENOMIC DNA]</scope>
    <source>
        <strain evidence="3 4">XZYJ18</strain>
    </source>
</reference>
<dbReference type="InterPro" id="IPR040624">
    <property type="entry name" value="HalOD1"/>
</dbReference>
<evidence type="ECO:0000313" key="4">
    <source>
        <dbReference type="Proteomes" id="UP001595945"/>
    </source>
</evidence>
<dbReference type="RefSeq" id="WP_254269378.1">
    <property type="nucleotide sequence ID" value="NZ_CP100400.1"/>
</dbReference>
<proteinExistence type="predicted"/>
<keyword evidence="4" id="KW-1185">Reference proteome</keyword>
<feature type="region of interest" description="Disordered" evidence="1">
    <location>
        <begin position="1"/>
        <end position="24"/>
    </location>
</feature>
<dbReference type="EMBL" id="JBHSHT010000001">
    <property type="protein sequence ID" value="MFC4824909.1"/>
    <property type="molecule type" value="Genomic_DNA"/>
</dbReference>
<evidence type="ECO:0000313" key="3">
    <source>
        <dbReference type="EMBL" id="MFC4824909.1"/>
    </source>
</evidence>
<comment type="caution">
    <text evidence="3">The sequence shown here is derived from an EMBL/GenBank/DDBJ whole genome shotgun (WGS) entry which is preliminary data.</text>
</comment>
<dbReference type="AlphaFoldDB" id="A0ABD5Q327"/>
<name>A0ABD5Q327_9EURY</name>
<dbReference type="Proteomes" id="UP001595945">
    <property type="component" value="Unassembled WGS sequence"/>
</dbReference>
<evidence type="ECO:0000259" key="2">
    <source>
        <dbReference type="Pfam" id="PF18545"/>
    </source>
</evidence>
<dbReference type="GeneID" id="73044390"/>
<dbReference type="Pfam" id="PF18545">
    <property type="entry name" value="HalOD1"/>
    <property type="match status" value="1"/>
</dbReference>
<organism evidence="3 4">
    <name type="scientific">Halorussus aquaticus</name>
    <dbReference type="NCBI Taxonomy" id="2953748"/>
    <lineage>
        <taxon>Archaea</taxon>
        <taxon>Methanobacteriati</taxon>
        <taxon>Methanobacteriota</taxon>
        <taxon>Stenosarchaea group</taxon>
        <taxon>Halobacteria</taxon>
        <taxon>Halobacteriales</taxon>
        <taxon>Haladaptataceae</taxon>
        <taxon>Halorussus</taxon>
    </lineage>
</organism>
<sequence length="99" mass="10991">MATAHDDRSRRERSAAYETTHDADGSAALSETVIDAVATAHGVDPTDCDLELYDAVDLEALDALFERRSSDGHWQFEFSIDDYLVVVTGDGRVTVWENR</sequence>
<accession>A0ABD5Q327</accession>
<evidence type="ECO:0000256" key="1">
    <source>
        <dbReference type="SAM" id="MobiDB-lite"/>
    </source>
</evidence>
<feature type="domain" description="Halobacterial output" evidence="2">
    <location>
        <begin position="27"/>
        <end position="95"/>
    </location>
</feature>